<name>A6HTC8_RAT</name>
<dbReference type="EMBL" id="CH473950">
    <property type="protein sequence ID" value="EDM15594.1"/>
    <property type="molecule type" value="Genomic_DNA"/>
</dbReference>
<gene>
    <name evidence="1" type="ORF">rCG_59476</name>
</gene>
<dbReference type="AlphaFoldDB" id="A6HTC8"/>
<evidence type="ECO:0000313" key="1">
    <source>
        <dbReference type="EMBL" id="EDM15594.1"/>
    </source>
</evidence>
<reference evidence="1 2" key="1">
    <citation type="submission" date="2005-09" db="EMBL/GenBank/DDBJ databases">
        <authorList>
            <person name="Mural R.J."/>
            <person name="Li P.W."/>
            <person name="Adams M.D."/>
            <person name="Amanatides P.G."/>
            <person name="Baden-Tillson H."/>
            <person name="Barnstead M."/>
            <person name="Chin S.H."/>
            <person name="Dew I."/>
            <person name="Evans C.A."/>
            <person name="Ferriera S."/>
            <person name="Flanigan M."/>
            <person name="Fosler C."/>
            <person name="Glodek A."/>
            <person name="Gu Z."/>
            <person name="Holt R.A."/>
            <person name="Jennings D."/>
            <person name="Kraft C.L."/>
            <person name="Lu F."/>
            <person name="Nguyen T."/>
            <person name="Nusskern D.R."/>
            <person name="Pfannkoch C.M."/>
            <person name="Sitter C."/>
            <person name="Sutton G.G."/>
            <person name="Venter J.C."/>
            <person name="Wang Z."/>
            <person name="Woodage T."/>
            <person name="Zheng X.H."/>
            <person name="Zhong F."/>
        </authorList>
    </citation>
    <scope>NUCLEOTIDE SEQUENCE [LARGE SCALE GENOMIC DNA]</scope>
    <source>
        <strain>BN</strain>
        <strain evidence="2">Sprague-Dawley</strain>
    </source>
</reference>
<dbReference type="Proteomes" id="UP000234681">
    <property type="component" value="Chromosome 7"/>
</dbReference>
<proteinExistence type="predicted"/>
<sequence length="42" mass="4660">MSPADMGMYSELQELFYIALFHVCSGRVSFPGNIVFQANSDS</sequence>
<protein>
    <submittedName>
        <fullName evidence="1">RCG59476</fullName>
    </submittedName>
</protein>
<accession>A6HTC8</accession>
<evidence type="ECO:0000313" key="2">
    <source>
        <dbReference type="Proteomes" id="UP000234681"/>
    </source>
</evidence>
<organism evidence="1 2">
    <name type="scientific">Rattus norvegicus</name>
    <name type="common">Rat</name>
    <dbReference type="NCBI Taxonomy" id="10116"/>
    <lineage>
        <taxon>Eukaryota</taxon>
        <taxon>Metazoa</taxon>
        <taxon>Chordata</taxon>
        <taxon>Craniata</taxon>
        <taxon>Vertebrata</taxon>
        <taxon>Euteleostomi</taxon>
        <taxon>Mammalia</taxon>
        <taxon>Eutheria</taxon>
        <taxon>Euarchontoglires</taxon>
        <taxon>Glires</taxon>
        <taxon>Rodentia</taxon>
        <taxon>Myomorpha</taxon>
        <taxon>Muroidea</taxon>
        <taxon>Muridae</taxon>
        <taxon>Murinae</taxon>
        <taxon>Rattus</taxon>
    </lineage>
</organism>